<dbReference type="Proteomes" id="UP000007485">
    <property type="component" value="Chromosome"/>
</dbReference>
<keyword evidence="2" id="KW-1185">Reference proteome</keyword>
<evidence type="ECO:0000313" key="2">
    <source>
        <dbReference type="Proteomes" id="UP000007485"/>
    </source>
</evidence>
<organism evidence="1 2">
    <name type="scientific">Vulcanisaeta moutnovskia (strain 768-28)</name>
    <dbReference type="NCBI Taxonomy" id="985053"/>
    <lineage>
        <taxon>Archaea</taxon>
        <taxon>Thermoproteota</taxon>
        <taxon>Thermoprotei</taxon>
        <taxon>Thermoproteales</taxon>
        <taxon>Thermoproteaceae</taxon>
        <taxon>Vulcanisaeta</taxon>
    </lineage>
</organism>
<dbReference type="HOGENOM" id="CLU_165884_2_1_2"/>
<evidence type="ECO:0000313" key="1">
    <source>
        <dbReference type="EMBL" id="ADY01808.1"/>
    </source>
</evidence>
<dbReference type="KEGG" id="vmo:VMUT_1604"/>
<dbReference type="InterPro" id="IPR038664">
    <property type="entry name" value="Gar1/Naf1_Cbf5-bd_sf"/>
</dbReference>
<proteinExistence type="predicted"/>
<name>F0QU22_VULM7</name>
<accession>F0QU22</accession>
<reference evidence="1 2" key="1">
    <citation type="journal article" date="2011" name="J. Bacteriol.">
        <title>Complete genome sequence of 'Vulcanisaeta moutnovskia' strain 768-28, a novel member of the hyperthermophilic crenarchaeal genus vulcanisaeta.</title>
        <authorList>
            <person name="Gumerov V.M."/>
            <person name="Mardanov A.V."/>
            <person name="Beletsky A.V."/>
            <person name="Prokofeva M.I."/>
            <person name="Bonch-Osmolovskaya E.A."/>
            <person name="Ravin N.V."/>
            <person name="Skryabin K.G."/>
        </authorList>
    </citation>
    <scope>NUCLEOTIDE SEQUENCE [LARGE SCALE GENOMIC DNA]</scope>
    <source>
        <strain evidence="1 2">768-28</strain>
    </source>
</reference>
<dbReference type="EMBL" id="CP002529">
    <property type="protein sequence ID" value="ADY01808.1"/>
    <property type="molecule type" value="Genomic_DNA"/>
</dbReference>
<dbReference type="InterPro" id="IPR009000">
    <property type="entry name" value="Transl_B-barrel_sf"/>
</dbReference>
<sequence length="92" mass="10416">MLKKVGDIMHVSHDRRLVIKLSFTPPINITVYDYAMKRLGTLYDIIGPVNSPYGLVKPDPQLSRPENFVGKSAYVRDVDLRRRRGGGHGHSK</sequence>
<gene>
    <name evidence="1" type="ordered locus">VMUT_1604</name>
</gene>
<dbReference type="RefSeq" id="WP_013604970.1">
    <property type="nucleotide sequence ID" value="NC_015151.1"/>
</dbReference>
<dbReference type="OrthoDB" id="60264at2157"/>
<dbReference type="GeneID" id="10289256"/>
<protein>
    <submittedName>
        <fullName evidence="1">H/ACA RNA-protein complex component Gar1</fullName>
    </submittedName>
</protein>
<dbReference type="eggNOG" id="arCOG02466">
    <property type="taxonomic scope" value="Archaea"/>
</dbReference>
<dbReference type="Gene3D" id="2.40.10.230">
    <property type="entry name" value="Probable tRNA pseudouridine synthase domain"/>
    <property type="match status" value="1"/>
</dbReference>
<dbReference type="STRING" id="985053.VMUT_1604"/>
<dbReference type="AlphaFoldDB" id="F0QU22"/>
<dbReference type="SUPFAM" id="SSF50447">
    <property type="entry name" value="Translation proteins"/>
    <property type="match status" value="1"/>
</dbReference>